<keyword evidence="11" id="KW-1185">Reference proteome</keyword>
<dbReference type="GO" id="GO:0006400">
    <property type="term" value="P:tRNA modification"/>
    <property type="evidence" value="ECO:0007669"/>
    <property type="project" value="UniProtKB-UniRule"/>
</dbReference>
<evidence type="ECO:0000256" key="3">
    <source>
        <dbReference type="ARBA" id="ARBA00022598"/>
    </source>
</evidence>
<dbReference type="GO" id="GO:0005524">
    <property type="term" value="F:ATP binding"/>
    <property type="evidence" value="ECO:0007669"/>
    <property type="project" value="UniProtKB-UniRule"/>
</dbReference>
<proteinExistence type="inferred from homology"/>
<evidence type="ECO:0000313" key="11">
    <source>
        <dbReference type="Proteomes" id="UP000245021"/>
    </source>
</evidence>
<dbReference type="EC" id="6.3.4.19" evidence="8"/>
<dbReference type="Gene3D" id="3.40.50.620">
    <property type="entry name" value="HUPs"/>
    <property type="match status" value="1"/>
</dbReference>
<dbReference type="SMART" id="SM00977">
    <property type="entry name" value="TilS_C"/>
    <property type="match status" value="1"/>
</dbReference>
<accession>A0A2R5HFT3</accession>
<dbReference type="InterPro" id="IPR014729">
    <property type="entry name" value="Rossmann-like_a/b/a_fold"/>
</dbReference>
<dbReference type="SUPFAM" id="SSF52402">
    <property type="entry name" value="Adenine nucleotide alpha hydrolases-like"/>
    <property type="match status" value="1"/>
</dbReference>
<comment type="domain">
    <text evidence="8">The N-terminal region contains the highly conserved SGGXDS motif, predicted to be a P-loop motif involved in ATP binding.</text>
</comment>
<keyword evidence="4 8" id="KW-0819">tRNA processing</keyword>
<dbReference type="InterPro" id="IPR012094">
    <property type="entry name" value="tRNA_Ile_lys_synt"/>
</dbReference>
<evidence type="ECO:0000256" key="5">
    <source>
        <dbReference type="ARBA" id="ARBA00022741"/>
    </source>
</evidence>
<dbReference type="SUPFAM" id="SSF56037">
    <property type="entry name" value="PheT/TilS domain"/>
    <property type="match status" value="1"/>
</dbReference>
<dbReference type="CDD" id="cd01992">
    <property type="entry name" value="TilS_N"/>
    <property type="match status" value="1"/>
</dbReference>
<dbReference type="Pfam" id="PF01171">
    <property type="entry name" value="ATP_bind_3"/>
    <property type="match status" value="1"/>
</dbReference>
<dbReference type="HAMAP" id="MF_01161">
    <property type="entry name" value="tRNA_Ile_lys_synt"/>
    <property type="match status" value="1"/>
</dbReference>
<evidence type="ECO:0000256" key="6">
    <source>
        <dbReference type="ARBA" id="ARBA00022840"/>
    </source>
</evidence>
<protein>
    <recommendedName>
        <fullName evidence="8">tRNA(Ile)-lysidine synthase</fullName>
        <ecNumber evidence="8">6.3.4.19</ecNumber>
    </recommendedName>
    <alternativeName>
        <fullName evidence="8">tRNA(Ile)-2-lysyl-cytidine synthase</fullName>
    </alternativeName>
    <alternativeName>
        <fullName evidence="8">tRNA(Ile)-lysidine synthetase</fullName>
    </alternativeName>
</protein>
<gene>
    <name evidence="10" type="primary">mesJ</name>
    <name evidence="8" type="synonym">tilS</name>
    <name evidence="10" type="ORF">NtB2_01008</name>
</gene>
<evidence type="ECO:0000259" key="9">
    <source>
        <dbReference type="SMART" id="SM00977"/>
    </source>
</evidence>
<organism evidence="10 11">
    <name type="scientific">Lactococcus termiticola</name>
    <dbReference type="NCBI Taxonomy" id="2169526"/>
    <lineage>
        <taxon>Bacteria</taxon>
        <taxon>Bacillati</taxon>
        <taxon>Bacillota</taxon>
        <taxon>Bacilli</taxon>
        <taxon>Lactobacillales</taxon>
        <taxon>Streptococcaceae</taxon>
        <taxon>Lactococcus</taxon>
    </lineage>
</organism>
<dbReference type="PANTHER" id="PTHR43033:SF1">
    <property type="entry name" value="TRNA(ILE)-LYSIDINE SYNTHASE-RELATED"/>
    <property type="match status" value="1"/>
</dbReference>
<dbReference type="GO" id="GO:0032267">
    <property type="term" value="F:tRNA(Ile)-lysidine synthase activity"/>
    <property type="evidence" value="ECO:0007669"/>
    <property type="project" value="UniProtKB-EC"/>
</dbReference>
<comment type="caution">
    <text evidence="10">The sequence shown here is derived from an EMBL/GenBank/DDBJ whole genome shotgun (WGS) entry which is preliminary data.</text>
</comment>
<comment type="subcellular location">
    <subcellularLocation>
        <location evidence="1 8">Cytoplasm</location>
    </subcellularLocation>
</comment>
<dbReference type="InterPro" id="IPR011063">
    <property type="entry name" value="TilS/TtcA_N"/>
</dbReference>
<keyword evidence="6 8" id="KW-0067">ATP-binding</keyword>
<feature type="domain" description="Lysidine-tRNA(Ile) synthetase C-terminal" evidence="9">
    <location>
        <begin position="334"/>
        <end position="404"/>
    </location>
</feature>
<dbReference type="InterPro" id="IPR012796">
    <property type="entry name" value="Lysidine-tRNA-synth_C"/>
</dbReference>
<dbReference type="RefSeq" id="WP_109245840.1">
    <property type="nucleotide sequence ID" value="NZ_BFFO01000005.1"/>
</dbReference>
<keyword evidence="3 8" id="KW-0436">Ligase</keyword>
<comment type="function">
    <text evidence="8">Ligates lysine onto the cytidine present at position 34 of the AUA codon-specific tRNA(Ile) that contains the anticodon CAU, in an ATP-dependent manner. Cytidine is converted to lysidine, thus changing the amino acid specificity of the tRNA from methionine to isoleucine.</text>
</comment>
<evidence type="ECO:0000313" key="10">
    <source>
        <dbReference type="EMBL" id="GBG96874.1"/>
    </source>
</evidence>
<dbReference type="AlphaFoldDB" id="A0A2R5HFT3"/>
<dbReference type="Proteomes" id="UP000245021">
    <property type="component" value="Unassembled WGS sequence"/>
</dbReference>
<sequence length="413" mass="48282">MKARVRFLSQIKKEKYFERGSRVLLALSGGLDSMTLFHWLYEARDELGIELGLVHVNHGQRPASDHEESALRAVAEQLSLPFYSRKFTGNFSEASGRAFRYAFFEEVMREYDYDKLLTAHHANDQVETFLMRIITGRRLRYLAGIEERQAFGPGELIRPLLRFKKSDFLEEKLDHFEDESNQESDYFRNRVRNQLIPDLERENPRLLEGILSLSEEIKLAMTVIHEDVQRLGLVSDQVDLKAYASQSQAMKHFILQEYLSKFPELEVKRETFDDLFHILERPEQYDHELADGFRLVKTADSFSIEKGQRKWLLEVSDSERPDYRAVNLPLAGKIEVRKRQPADEILVNGHHKKVRKVLIEKKIPLAKRELSLLLVDGEVYAIGDMVISDLSKGLKNDKMKRKLWLRAYIKEEN</sequence>
<evidence type="ECO:0000256" key="8">
    <source>
        <dbReference type="HAMAP-Rule" id="MF_01161"/>
    </source>
</evidence>
<dbReference type="PANTHER" id="PTHR43033">
    <property type="entry name" value="TRNA(ILE)-LYSIDINE SYNTHASE-RELATED"/>
    <property type="match status" value="1"/>
</dbReference>
<dbReference type="NCBIfam" id="TIGR02432">
    <property type="entry name" value="lysidine_TilS_N"/>
    <property type="match status" value="1"/>
</dbReference>
<dbReference type="GO" id="GO:0005737">
    <property type="term" value="C:cytoplasm"/>
    <property type="evidence" value="ECO:0007669"/>
    <property type="project" value="UniProtKB-SubCell"/>
</dbReference>
<reference evidence="10 11" key="1">
    <citation type="journal article" date="2018" name="Genome Announc.">
        <title>Draft Genome Sequence of Lactococcus sp. Strain NtB2 (JCM 32569), Isolated from the Gut of the Higher Termite Nasutitermes takasagoensis.</title>
        <authorList>
            <person name="Noda S."/>
            <person name="Aihara C."/>
            <person name="Yuki M."/>
            <person name="Ohkuma M."/>
        </authorList>
    </citation>
    <scope>NUCLEOTIDE SEQUENCE [LARGE SCALE GENOMIC DNA]</scope>
    <source>
        <strain evidence="10 11">NtB2</strain>
    </source>
</reference>
<comment type="similarity">
    <text evidence="8">Belongs to the tRNA(Ile)-lysidine synthase family.</text>
</comment>
<evidence type="ECO:0000256" key="1">
    <source>
        <dbReference type="ARBA" id="ARBA00004496"/>
    </source>
</evidence>
<dbReference type="Pfam" id="PF11734">
    <property type="entry name" value="TilS_C"/>
    <property type="match status" value="1"/>
</dbReference>
<dbReference type="NCBIfam" id="TIGR02433">
    <property type="entry name" value="lysidine_TilS_C"/>
    <property type="match status" value="1"/>
</dbReference>
<keyword evidence="2 8" id="KW-0963">Cytoplasm</keyword>
<evidence type="ECO:0000256" key="7">
    <source>
        <dbReference type="ARBA" id="ARBA00048539"/>
    </source>
</evidence>
<dbReference type="OrthoDB" id="9807403at2"/>
<dbReference type="InterPro" id="IPR012795">
    <property type="entry name" value="tRNA_Ile_lys_synt_N"/>
</dbReference>
<feature type="binding site" evidence="8">
    <location>
        <begin position="28"/>
        <end position="33"/>
    </location>
    <ligand>
        <name>ATP</name>
        <dbReference type="ChEBI" id="CHEBI:30616"/>
    </ligand>
</feature>
<name>A0A2R5HFT3_9LACT</name>
<comment type="catalytic activity">
    <reaction evidence="7 8">
        <text>cytidine(34) in tRNA(Ile2) + L-lysine + ATP = lysidine(34) in tRNA(Ile2) + AMP + diphosphate + H(+)</text>
        <dbReference type="Rhea" id="RHEA:43744"/>
        <dbReference type="Rhea" id="RHEA-COMP:10625"/>
        <dbReference type="Rhea" id="RHEA-COMP:10670"/>
        <dbReference type="ChEBI" id="CHEBI:15378"/>
        <dbReference type="ChEBI" id="CHEBI:30616"/>
        <dbReference type="ChEBI" id="CHEBI:32551"/>
        <dbReference type="ChEBI" id="CHEBI:33019"/>
        <dbReference type="ChEBI" id="CHEBI:82748"/>
        <dbReference type="ChEBI" id="CHEBI:83665"/>
        <dbReference type="ChEBI" id="CHEBI:456215"/>
        <dbReference type="EC" id="6.3.4.19"/>
    </reaction>
</comment>
<evidence type="ECO:0000256" key="4">
    <source>
        <dbReference type="ARBA" id="ARBA00022694"/>
    </source>
</evidence>
<keyword evidence="5 8" id="KW-0547">Nucleotide-binding</keyword>
<evidence type="ECO:0000256" key="2">
    <source>
        <dbReference type="ARBA" id="ARBA00022490"/>
    </source>
</evidence>
<dbReference type="EMBL" id="BFFO01000005">
    <property type="protein sequence ID" value="GBG96874.1"/>
    <property type="molecule type" value="Genomic_DNA"/>
</dbReference>